<feature type="compositionally biased region" description="Pro residues" evidence="1">
    <location>
        <begin position="1"/>
        <end position="10"/>
    </location>
</feature>
<evidence type="ECO:0000313" key="2">
    <source>
        <dbReference type="EMBL" id="KAG2563308.1"/>
    </source>
</evidence>
<sequence>MPSQAPPPHPFAHTPSRPSPSTAAVLNFAIGVRKVSVAAPKFVVITTSPAPLTRSQLRRSFPEPTRRFWTPATASPMPPRGARHRRPPPLVASPLRHLQAHGELPHGLHYPLQETRSHKEPPRPGNAALRPCPPREMVFAGLPPSLNLSHPITIQWMTGTGDRTQAPVSPASFA</sequence>
<evidence type="ECO:0000256" key="1">
    <source>
        <dbReference type="SAM" id="MobiDB-lite"/>
    </source>
</evidence>
<protein>
    <submittedName>
        <fullName evidence="2">Uncharacterized protein</fullName>
    </submittedName>
</protein>
<name>A0A8T0PQU5_PANVG</name>
<evidence type="ECO:0000313" key="3">
    <source>
        <dbReference type="Proteomes" id="UP000823388"/>
    </source>
</evidence>
<dbReference type="Proteomes" id="UP000823388">
    <property type="component" value="Chromosome 8K"/>
</dbReference>
<accession>A0A8T0PQU5</accession>
<keyword evidence="3" id="KW-1185">Reference proteome</keyword>
<reference evidence="2" key="1">
    <citation type="submission" date="2020-05" db="EMBL/GenBank/DDBJ databases">
        <title>WGS assembly of Panicum virgatum.</title>
        <authorList>
            <person name="Lovell J.T."/>
            <person name="Jenkins J."/>
            <person name="Shu S."/>
            <person name="Juenger T.E."/>
            <person name="Schmutz J."/>
        </authorList>
    </citation>
    <scope>NUCLEOTIDE SEQUENCE</scope>
    <source>
        <strain evidence="2">AP13</strain>
    </source>
</reference>
<gene>
    <name evidence="2" type="ORF">PVAP13_8KG328106</name>
</gene>
<feature type="region of interest" description="Disordered" evidence="1">
    <location>
        <begin position="114"/>
        <end position="133"/>
    </location>
</feature>
<comment type="caution">
    <text evidence="2">The sequence shown here is derived from an EMBL/GenBank/DDBJ whole genome shotgun (WGS) entry which is preliminary data.</text>
</comment>
<feature type="region of interest" description="Disordered" evidence="1">
    <location>
        <begin position="66"/>
        <end position="90"/>
    </location>
</feature>
<organism evidence="2 3">
    <name type="scientific">Panicum virgatum</name>
    <name type="common">Blackwell switchgrass</name>
    <dbReference type="NCBI Taxonomy" id="38727"/>
    <lineage>
        <taxon>Eukaryota</taxon>
        <taxon>Viridiplantae</taxon>
        <taxon>Streptophyta</taxon>
        <taxon>Embryophyta</taxon>
        <taxon>Tracheophyta</taxon>
        <taxon>Spermatophyta</taxon>
        <taxon>Magnoliopsida</taxon>
        <taxon>Liliopsida</taxon>
        <taxon>Poales</taxon>
        <taxon>Poaceae</taxon>
        <taxon>PACMAD clade</taxon>
        <taxon>Panicoideae</taxon>
        <taxon>Panicodae</taxon>
        <taxon>Paniceae</taxon>
        <taxon>Panicinae</taxon>
        <taxon>Panicum</taxon>
        <taxon>Panicum sect. Hiantes</taxon>
    </lineage>
</organism>
<dbReference type="EMBL" id="CM029051">
    <property type="protein sequence ID" value="KAG2563308.1"/>
    <property type="molecule type" value="Genomic_DNA"/>
</dbReference>
<proteinExistence type="predicted"/>
<feature type="region of interest" description="Disordered" evidence="1">
    <location>
        <begin position="1"/>
        <end position="20"/>
    </location>
</feature>
<dbReference type="AlphaFoldDB" id="A0A8T0PQU5"/>